<dbReference type="Proteomes" id="UP000034350">
    <property type="component" value="Unassembled WGS sequence"/>
</dbReference>
<evidence type="ECO:0000256" key="4">
    <source>
        <dbReference type="SAM" id="MobiDB-lite"/>
    </source>
</evidence>
<accession>A0A0F9WGV8</accession>
<dbReference type="OrthoDB" id="538223at2759"/>
<dbReference type="GO" id="GO:0007010">
    <property type="term" value="P:cytoskeleton organization"/>
    <property type="evidence" value="ECO:0007669"/>
    <property type="project" value="TreeGrafter"/>
</dbReference>
<dbReference type="GO" id="GO:0005634">
    <property type="term" value="C:nucleus"/>
    <property type="evidence" value="ECO:0007669"/>
    <property type="project" value="TreeGrafter"/>
</dbReference>
<dbReference type="AlphaFoldDB" id="A0A0F9WGV8"/>
<dbReference type="VEuPathDB" id="MicrosporidiaDB:AAJ76_200067555"/>
<dbReference type="InterPro" id="IPR052060">
    <property type="entry name" value="Bromo_WD_repeat"/>
</dbReference>
<dbReference type="RefSeq" id="XP_024332278.1">
    <property type="nucleotide sequence ID" value="XM_024474511.1"/>
</dbReference>
<dbReference type="GO" id="GO:0008360">
    <property type="term" value="P:regulation of cell shape"/>
    <property type="evidence" value="ECO:0007669"/>
    <property type="project" value="TreeGrafter"/>
</dbReference>
<name>A0A0F9WGV8_9MICR</name>
<dbReference type="VEuPathDB" id="MicrosporidiaDB:G9O61_00g006200"/>
<evidence type="ECO:0000313" key="6">
    <source>
        <dbReference type="Proteomes" id="UP000034350"/>
    </source>
</evidence>
<dbReference type="PANTHER" id="PTHR16266:SF17">
    <property type="entry name" value="BRWD3"/>
    <property type="match status" value="1"/>
</dbReference>
<keyword evidence="1 3" id="KW-0853">WD repeat</keyword>
<dbReference type="SUPFAM" id="SSF50978">
    <property type="entry name" value="WD40 repeat-like"/>
    <property type="match status" value="1"/>
</dbReference>
<dbReference type="InterPro" id="IPR036322">
    <property type="entry name" value="WD40_repeat_dom_sf"/>
</dbReference>
<dbReference type="PROSITE" id="PS50294">
    <property type="entry name" value="WD_REPEATS_REGION"/>
    <property type="match status" value="2"/>
</dbReference>
<dbReference type="Pfam" id="PF00400">
    <property type="entry name" value="WD40"/>
    <property type="match status" value="2"/>
</dbReference>
<keyword evidence="2" id="KW-0677">Repeat</keyword>
<feature type="repeat" description="WD" evidence="3">
    <location>
        <begin position="121"/>
        <end position="156"/>
    </location>
</feature>
<dbReference type="SMART" id="SM00320">
    <property type="entry name" value="WD40"/>
    <property type="match status" value="4"/>
</dbReference>
<dbReference type="PROSITE" id="PS00678">
    <property type="entry name" value="WD_REPEATS_1"/>
    <property type="match status" value="1"/>
</dbReference>
<dbReference type="InterPro" id="IPR015943">
    <property type="entry name" value="WD40/YVTN_repeat-like_dom_sf"/>
</dbReference>
<comment type="caution">
    <text evidence="5">The sequence shown here is derived from an EMBL/GenBank/DDBJ whole genome shotgun (WGS) entry which is preliminary data.</text>
</comment>
<dbReference type="PROSITE" id="PS50082">
    <property type="entry name" value="WD_REPEATS_2"/>
    <property type="match status" value="2"/>
</dbReference>
<dbReference type="VEuPathDB" id="MicrosporidiaDB:NCER_100897"/>
<dbReference type="GeneID" id="36319435"/>
<feature type="region of interest" description="Disordered" evidence="4">
    <location>
        <begin position="623"/>
        <end position="644"/>
    </location>
</feature>
<keyword evidence="6" id="KW-1185">Reference proteome</keyword>
<sequence>MSFGPGEDFIDIFKKTLKKNVKINDKDLSEAVNNMLIKSNIKNFNEYIRTFKYRNYQNIEDSLEKYKYKKYFYRHAGDLLGHSGQIERITFDNTGKHVVSGGSDGMIKFWDVETGFLIHTCIGHRNLVNDLCFSKDGKFFVSCDFNGIINVWDLSNFTIHFTIRCFTGVTFSEFFEIKSQKDVYNLVVIFCNGLVKVYKFNLSGLVEEKENDFTLDEPYKAICITDGGRFLLRAGYWPYLILLDTYNIDKCVIFETNNLQVQTICAAKDCLKFAAGCGNWLFQWTYFYEGCSSMGNFSRTTKIIAGHWKKTVFKLDTEDSYQIDNMSYLKNGYLACVCTDLKIRIYSDRILRYTVEVDEMGSICAHPFENIFAYHGQFLKFYFLDKLINCEKINFTVNDCQFSNDGDYFVIGDELGNVRTFSLNHDKYIFSEQFFLSDFEHFTTTNNTLYRECKNDCTLDSNRNKNEGWLLIDYSSRPINNAKNVLIEEAAFVHLISKYLDKSKYKRKFCAIDIETTTTTTEIEESEGSVDFSDESCSDTQEIIENENRSSEEEIIVRRRGVYKDPILPVENKISVTLRRNYIESIEYPKPRMVRLRRTSNNEDEGLEFFHYQRKSVKKRKKTKEQDSLFEQGFRRKSSDSSSSKIRLRRHMLLED</sequence>
<dbReference type="Gene3D" id="2.130.10.10">
    <property type="entry name" value="YVTN repeat-like/Quinoprotein amine dehydrogenase"/>
    <property type="match status" value="1"/>
</dbReference>
<organism evidence="5 6">
    <name type="scientific">Vairimorpha ceranae</name>
    <dbReference type="NCBI Taxonomy" id="40302"/>
    <lineage>
        <taxon>Eukaryota</taxon>
        <taxon>Fungi</taxon>
        <taxon>Fungi incertae sedis</taxon>
        <taxon>Microsporidia</taxon>
        <taxon>Nosematidae</taxon>
        <taxon>Vairimorpha</taxon>
    </lineage>
</organism>
<gene>
    <name evidence="5" type="ORF">AAJ76_200067555</name>
</gene>
<dbReference type="InterPro" id="IPR001680">
    <property type="entry name" value="WD40_rpt"/>
</dbReference>
<dbReference type="InterPro" id="IPR019775">
    <property type="entry name" value="WD40_repeat_CS"/>
</dbReference>
<keyword evidence="5" id="KW-0418">Kinase</keyword>
<evidence type="ECO:0000256" key="1">
    <source>
        <dbReference type="ARBA" id="ARBA00022574"/>
    </source>
</evidence>
<dbReference type="PANTHER" id="PTHR16266">
    <property type="entry name" value="WD REPEAT DOMAIN 9"/>
    <property type="match status" value="1"/>
</dbReference>
<evidence type="ECO:0000256" key="2">
    <source>
        <dbReference type="ARBA" id="ARBA00022737"/>
    </source>
</evidence>
<proteinExistence type="predicted"/>
<keyword evidence="5" id="KW-0808">Transferase</keyword>
<dbReference type="GO" id="GO:0006357">
    <property type="term" value="P:regulation of transcription by RNA polymerase II"/>
    <property type="evidence" value="ECO:0007669"/>
    <property type="project" value="TreeGrafter"/>
</dbReference>
<protein>
    <submittedName>
        <fullName evidence="5">(Myosin heavy-chain) kinase</fullName>
    </submittedName>
</protein>
<evidence type="ECO:0000313" key="5">
    <source>
        <dbReference type="EMBL" id="KKO76536.1"/>
    </source>
</evidence>
<reference evidence="5 6" key="1">
    <citation type="journal article" date="2015" name="Environ. Microbiol.">
        <title>Genome analyses suggest the presence of polyploidy and recent human-driven expansions in eight global populations of the honeybee pathogen Nosema ceranae.</title>
        <authorList>
            <person name="Pelin A."/>
            <person name="Selman M."/>
            <person name="Aris-Brosou S."/>
            <person name="Farinelli L."/>
            <person name="Corradi N."/>
        </authorList>
    </citation>
    <scope>NUCLEOTIDE SEQUENCE [LARGE SCALE GENOMIC DNA]</scope>
    <source>
        <strain evidence="5 6">PA08 1199</strain>
    </source>
</reference>
<evidence type="ECO:0000256" key="3">
    <source>
        <dbReference type="PROSITE-ProRule" id="PRU00221"/>
    </source>
</evidence>
<dbReference type="GO" id="GO:0016301">
    <property type="term" value="F:kinase activity"/>
    <property type="evidence" value="ECO:0007669"/>
    <property type="project" value="UniProtKB-KW"/>
</dbReference>
<feature type="repeat" description="WD" evidence="3">
    <location>
        <begin position="79"/>
        <end position="120"/>
    </location>
</feature>
<dbReference type="EMBL" id="JPQZ01000002">
    <property type="protein sequence ID" value="KKO76536.1"/>
    <property type="molecule type" value="Genomic_DNA"/>
</dbReference>